<keyword evidence="2" id="KW-1003">Cell membrane</keyword>
<evidence type="ECO:0000256" key="6">
    <source>
        <dbReference type="SAM" id="Phobius"/>
    </source>
</evidence>
<feature type="transmembrane region" description="Helical" evidence="6">
    <location>
        <begin position="284"/>
        <end position="311"/>
    </location>
</feature>
<evidence type="ECO:0000256" key="2">
    <source>
        <dbReference type="ARBA" id="ARBA00022475"/>
    </source>
</evidence>
<feature type="transmembrane region" description="Helical" evidence="6">
    <location>
        <begin position="82"/>
        <end position="107"/>
    </location>
</feature>
<dbReference type="Proteomes" id="UP000239047">
    <property type="component" value="Unassembled WGS sequence"/>
</dbReference>
<dbReference type="AlphaFoldDB" id="A0A2S5GAS8"/>
<keyword evidence="8" id="KW-1185">Reference proteome</keyword>
<dbReference type="InterPro" id="IPR002797">
    <property type="entry name" value="Polysacc_synth"/>
</dbReference>
<feature type="transmembrane region" description="Helical" evidence="6">
    <location>
        <begin position="378"/>
        <end position="400"/>
    </location>
</feature>
<feature type="transmembrane region" description="Helical" evidence="6">
    <location>
        <begin position="113"/>
        <end position="132"/>
    </location>
</feature>
<feature type="transmembrane region" description="Helical" evidence="6">
    <location>
        <begin position="354"/>
        <end position="372"/>
    </location>
</feature>
<feature type="transmembrane region" description="Helical" evidence="6">
    <location>
        <begin position="167"/>
        <end position="185"/>
    </location>
</feature>
<dbReference type="PANTHER" id="PTHR30250:SF11">
    <property type="entry name" value="O-ANTIGEN TRANSPORTER-RELATED"/>
    <property type="match status" value="1"/>
</dbReference>
<feature type="transmembrane region" description="Helical" evidence="6">
    <location>
        <begin position="40"/>
        <end position="61"/>
    </location>
</feature>
<gene>
    <name evidence="7" type="ORF">C4B60_11145</name>
</gene>
<evidence type="ECO:0000256" key="5">
    <source>
        <dbReference type="ARBA" id="ARBA00023136"/>
    </source>
</evidence>
<protein>
    <submittedName>
        <fullName evidence="7">Uncharacterized protein</fullName>
    </submittedName>
</protein>
<feature type="transmembrane region" description="Helical" evidence="6">
    <location>
        <begin position="144"/>
        <end position="161"/>
    </location>
</feature>
<keyword evidence="5 6" id="KW-0472">Membrane</keyword>
<evidence type="ECO:0000256" key="1">
    <source>
        <dbReference type="ARBA" id="ARBA00004651"/>
    </source>
</evidence>
<dbReference type="InterPro" id="IPR050833">
    <property type="entry name" value="Poly_Biosynth_Transport"/>
</dbReference>
<evidence type="ECO:0000313" key="7">
    <source>
        <dbReference type="EMBL" id="PPA70137.1"/>
    </source>
</evidence>
<dbReference type="PROSITE" id="PS51257">
    <property type="entry name" value="PROKAR_LIPOPROTEIN"/>
    <property type="match status" value="1"/>
</dbReference>
<feature type="transmembrane region" description="Helical" evidence="6">
    <location>
        <begin position="323"/>
        <end position="342"/>
    </location>
</feature>
<comment type="subcellular location">
    <subcellularLocation>
        <location evidence="1">Cell membrane</location>
        <topology evidence="1">Multi-pass membrane protein</topology>
    </subcellularLocation>
</comment>
<feature type="transmembrane region" description="Helical" evidence="6">
    <location>
        <begin position="9"/>
        <end position="28"/>
    </location>
</feature>
<feature type="transmembrane region" description="Helical" evidence="6">
    <location>
        <begin position="243"/>
        <end position="263"/>
    </location>
</feature>
<dbReference type="RefSeq" id="WP_104058086.1">
    <property type="nucleotide sequence ID" value="NZ_PREZ01000004.1"/>
</dbReference>
<proteinExistence type="predicted"/>
<sequence length="488" mass="55461">MPGRENPSSLFIVSACSAAISFITGIWIRNILGPEEYGLWLIYSLFLVYGYYLQFGILEGFSRDVPRVLGQGNTGQAIKIRSTVYTWMFLSSGGSILGVLVLLVLPLTYTETALGIIAMLLVPIQNLVLFYNHYYLTSQQFSKVAVIQLIIGSVQYVIMALCALLFGIYGLFLGVFIGSLAALVYSRIKLKQKPAMKIDKKLLKKMLAYGFRITLIGLLLSLFTTMDRLLVFTFYDSESVGHYGMIAFIYQGIMVLPAVFHQVMYPKINYHYGLTGDKKALMPIILQPTILLSYASPVLLGIAFFGFPWFVELLMPEFVSGTTAARIVIVGLFFFLWAMLYAHYLTVVHKEWSYFKVLCCGILINLILNLFMIQNGFFINGVALGTAISYMVYPLLLMFVCFRDMELNWKEYLRHFTIVLLPFVVMVSLLIGIEQTQIHFLLQIVLYLSSYSIFLILSSRKINFLLLLKGQSFPLLDKIKARWKKTDH</sequence>
<keyword evidence="3 6" id="KW-0812">Transmembrane</keyword>
<reference evidence="7 8" key="1">
    <citation type="submission" date="2018-02" db="EMBL/GenBank/DDBJ databases">
        <title>Jeotgalibacillus proteolyticum sp. nov. a protease producing bacterium isolated from ocean sediments of Laizhou Bay.</title>
        <authorList>
            <person name="Li Y."/>
        </authorList>
    </citation>
    <scope>NUCLEOTIDE SEQUENCE [LARGE SCALE GENOMIC DNA]</scope>
    <source>
        <strain evidence="7 8">22-7</strain>
    </source>
</reference>
<dbReference type="Pfam" id="PF01943">
    <property type="entry name" value="Polysacc_synt"/>
    <property type="match status" value="1"/>
</dbReference>
<name>A0A2S5GAS8_9BACL</name>
<dbReference type="EMBL" id="PREZ01000004">
    <property type="protein sequence ID" value="PPA70137.1"/>
    <property type="molecule type" value="Genomic_DNA"/>
</dbReference>
<dbReference type="OrthoDB" id="2044507at2"/>
<feature type="transmembrane region" description="Helical" evidence="6">
    <location>
        <begin position="438"/>
        <end position="457"/>
    </location>
</feature>
<feature type="transmembrane region" description="Helical" evidence="6">
    <location>
        <begin position="206"/>
        <end position="223"/>
    </location>
</feature>
<evidence type="ECO:0000313" key="8">
    <source>
        <dbReference type="Proteomes" id="UP000239047"/>
    </source>
</evidence>
<organism evidence="7 8">
    <name type="scientific">Jeotgalibacillus proteolyticus</name>
    <dbReference type="NCBI Taxonomy" id="2082395"/>
    <lineage>
        <taxon>Bacteria</taxon>
        <taxon>Bacillati</taxon>
        <taxon>Bacillota</taxon>
        <taxon>Bacilli</taxon>
        <taxon>Bacillales</taxon>
        <taxon>Caryophanaceae</taxon>
        <taxon>Jeotgalibacillus</taxon>
    </lineage>
</organism>
<feature type="transmembrane region" description="Helical" evidence="6">
    <location>
        <begin position="412"/>
        <end position="432"/>
    </location>
</feature>
<accession>A0A2S5GAS8</accession>
<keyword evidence="4 6" id="KW-1133">Transmembrane helix</keyword>
<comment type="caution">
    <text evidence="7">The sequence shown here is derived from an EMBL/GenBank/DDBJ whole genome shotgun (WGS) entry which is preliminary data.</text>
</comment>
<evidence type="ECO:0000256" key="3">
    <source>
        <dbReference type="ARBA" id="ARBA00022692"/>
    </source>
</evidence>
<dbReference type="PANTHER" id="PTHR30250">
    <property type="entry name" value="PST FAMILY PREDICTED COLANIC ACID TRANSPORTER"/>
    <property type="match status" value="1"/>
</dbReference>
<dbReference type="GO" id="GO:0005886">
    <property type="term" value="C:plasma membrane"/>
    <property type="evidence" value="ECO:0007669"/>
    <property type="project" value="UniProtKB-SubCell"/>
</dbReference>
<evidence type="ECO:0000256" key="4">
    <source>
        <dbReference type="ARBA" id="ARBA00022989"/>
    </source>
</evidence>